<evidence type="ECO:0000256" key="5">
    <source>
        <dbReference type="ARBA" id="ARBA00023212"/>
    </source>
</evidence>
<reference evidence="7" key="1">
    <citation type="submission" date="2019-07" db="EMBL/GenBank/DDBJ databases">
        <title>De Novo Assembly of kiwifruit Actinidia rufa.</title>
        <authorList>
            <person name="Sugita-Konishi S."/>
            <person name="Sato K."/>
            <person name="Mori E."/>
            <person name="Abe Y."/>
            <person name="Kisaki G."/>
            <person name="Hamano K."/>
            <person name="Suezawa K."/>
            <person name="Otani M."/>
            <person name="Fukuda T."/>
            <person name="Manabe T."/>
            <person name="Gomi K."/>
            <person name="Tabuchi M."/>
            <person name="Akimitsu K."/>
            <person name="Kataoka I."/>
        </authorList>
    </citation>
    <scope>NUCLEOTIDE SEQUENCE [LARGE SCALE GENOMIC DNA]</scope>
    <source>
        <strain evidence="7">cv. Fuchu</strain>
    </source>
</reference>
<dbReference type="GO" id="GO:0051015">
    <property type="term" value="F:actin filament binding"/>
    <property type="evidence" value="ECO:0007669"/>
    <property type="project" value="TreeGrafter"/>
</dbReference>
<dbReference type="GO" id="GO:0005885">
    <property type="term" value="C:Arp2/3 protein complex"/>
    <property type="evidence" value="ECO:0007669"/>
    <property type="project" value="InterPro"/>
</dbReference>
<dbReference type="InterPro" id="IPR034666">
    <property type="entry name" value="ARPC2/4"/>
</dbReference>
<evidence type="ECO:0000256" key="2">
    <source>
        <dbReference type="ARBA" id="ARBA00007192"/>
    </source>
</evidence>
<dbReference type="GO" id="GO:0034314">
    <property type="term" value="P:Arp2/3 complex-mediated actin nucleation"/>
    <property type="evidence" value="ECO:0007669"/>
    <property type="project" value="InterPro"/>
</dbReference>
<comment type="similarity">
    <text evidence="2">Belongs to the ARPC2 family.</text>
</comment>
<dbReference type="InterPro" id="IPR007188">
    <property type="entry name" value="ARPC2"/>
</dbReference>
<accession>A0A7J0DXD6</accession>
<sequence length="116" mass="12864">MPPSPTNNLEKGVELDCHWIEFDDIRYHIQASMKNPHLLLLSVSLPAPPSETVFFGGLPLGAIEAIKAAYGLLVQILDPPRDGFNLTMKLNLSKLPPDEGSMSFFSKVTISLPWLY</sequence>
<keyword evidence="3" id="KW-0963">Cytoplasm</keyword>
<proteinExistence type="inferred from homology"/>
<keyword evidence="4" id="KW-0009">Actin-binding</keyword>
<evidence type="ECO:0000256" key="4">
    <source>
        <dbReference type="ARBA" id="ARBA00023203"/>
    </source>
</evidence>
<dbReference type="GO" id="GO:0005200">
    <property type="term" value="F:structural constituent of cytoskeleton"/>
    <property type="evidence" value="ECO:0007669"/>
    <property type="project" value="TreeGrafter"/>
</dbReference>
<keyword evidence="7" id="KW-1185">Reference proteome</keyword>
<protein>
    <submittedName>
        <fullName evidence="6">Arp2/3 complex, 34 kD subunit p34-Arc</fullName>
    </submittedName>
</protein>
<dbReference type="Gene3D" id="3.30.1460.20">
    <property type="match status" value="1"/>
</dbReference>
<keyword evidence="5" id="KW-0206">Cytoskeleton</keyword>
<dbReference type="SUPFAM" id="SSF69645">
    <property type="entry name" value="Arp2/3 complex subunits"/>
    <property type="match status" value="1"/>
</dbReference>
<evidence type="ECO:0000256" key="3">
    <source>
        <dbReference type="ARBA" id="ARBA00022490"/>
    </source>
</evidence>
<name>A0A7J0DXD6_9ERIC</name>
<dbReference type="PANTHER" id="PTHR12058">
    <property type="entry name" value="ARP2/3 COMPLEX 34 KDA SUBUNIT"/>
    <property type="match status" value="1"/>
</dbReference>
<dbReference type="AlphaFoldDB" id="A0A7J0DXD6"/>
<organism evidence="6 7">
    <name type="scientific">Actinidia rufa</name>
    <dbReference type="NCBI Taxonomy" id="165716"/>
    <lineage>
        <taxon>Eukaryota</taxon>
        <taxon>Viridiplantae</taxon>
        <taxon>Streptophyta</taxon>
        <taxon>Embryophyta</taxon>
        <taxon>Tracheophyta</taxon>
        <taxon>Spermatophyta</taxon>
        <taxon>Magnoliopsida</taxon>
        <taxon>eudicotyledons</taxon>
        <taxon>Gunneridae</taxon>
        <taxon>Pentapetalae</taxon>
        <taxon>asterids</taxon>
        <taxon>Ericales</taxon>
        <taxon>Actinidiaceae</taxon>
        <taxon>Actinidia</taxon>
    </lineage>
</organism>
<comment type="subcellular location">
    <subcellularLocation>
        <location evidence="1">Cytoplasm</location>
        <location evidence="1">Cytoskeleton</location>
    </subcellularLocation>
</comment>
<evidence type="ECO:0000313" key="6">
    <source>
        <dbReference type="EMBL" id="GFS44738.1"/>
    </source>
</evidence>
<gene>
    <name evidence="6" type="ORF">Acr_00g0091790</name>
</gene>
<dbReference type="Proteomes" id="UP000585474">
    <property type="component" value="Unassembled WGS sequence"/>
</dbReference>
<evidence type="ECO:0000256" key="1">
    <source>
        <dbReference type="ARBA" id="ARBA00004245"/>
    </source>
</evidence>
<dbReference type="OrthoDB" id="148331at2759"/>
<dbReference type="GO" id="GO:0030041">
    <property type="term" value="P:actin filament polymerization"/>
    <property type="evidence" value="ECO:0007669"/>
    <property type="project" value="InterPro"/>
</dbReference>
<evidence type="ECO:0000313" key="7">
    <source>
        <dbReference type="Proteomes" id="UP000585474"/>
    </source>
</evidence>
<comment type="caution">
    <text evidence="6">The sequence shown here is derived from an EMBL/GenBank/DDBJ whole genome shotgun (WGS) entry which is preliminary data.</text>
</comment>
<dbReference type="PANTHER" id="PTHR12058:SF0">
    <property type="entry name" value="ACTIN-RELATED PROTEIN 2_3 COMPLEX SUBUNIT 2"/>
    <property type="match status" value="1"/>
</dbReference>
<dbReference type="EMBL" id="BJWL01000442">
    <property type="protein sequence ID" value="GFS44738.1"/>
    <property type="molecule type" value="Genomic_DNA"/>
</dbReference>